<evidence type="ECO:0000313" key="3">
    <source>
        <dbReference type="Proteomes" id="UP000257109"/>
    </source>
</evidence>
<organism evidence="2 3">
    <name type="scientific">Mucuna pruriens</name>
    <name type="common">Velvet bean</name>
    <name type="synonym">Dolichos pruriens</name>
    <dbReference type="NCBI Taxonomy" id="157652"/>
    <lineage>
        <taxon>Eukaryota</taxon>
        <taxon>Viridiplantae</taxon>
        <taxon>Streptophyta</taxon>
        <taxon>Embryophyta</taxon>
        <taxon>Tracheophyta</taxon>
        <taxon>Spermatophyta</taxon>
        <taxon>Magnoliopsida</taxon>
        <taxon>eudicotyledons</taxon>
        <taxon>Gunneridae</taxon>
        <taxon>Pentapetalae</taxon>
        <taxon>rosids</taxon>
        <taxon>fabids</taxon>
        <taxon>Fabales</taxon>
        <taxon>Fabaceae</taxon>
        <taxon>Papilionoideae</taxon>
        <taxon>50 kb inversion clade</taxon>
        <taxon>NPAAA clade</taxon>
        <taxon>indigoferoid/millettioid clade</taxon>
        <taxon>Phaseoleae</taxon>
        <taxon>Mucuna</taxon>
    </lineage>
</organism>
<dbReference type="Proteomes" id="UP000257109">
    <property type="component" value="Unassembled WGS sequence"/>
</dbReference>
<dbReference type="EMBL" id="QJKJ01003580">
    <property type="protein sequence ID" value="RDX97739.1"/>
    <property type="molecule type" value="Genomic_DNA"/>
</dbReference>
<evidence type="ECO:0000313" key="2">
    <source>
        <dbReference type="EMBL" id="RDX97739.1"/>
    </source>
</evidence>
<reference evidence="2" key="1">
    <citation type="submission" date="2018-05" db="EMBL/GenBank/DDBJ databases">
        <title>Draft genome of Mucuna pruriens seed.</title>
        <authorList>
            <person name="Nnadi N.E."/>
            <person name="Vos R."/>
            <person name="Hasami M.H."/>
            <person name="Devisetty U.K."/>
            <person name="Aguiy J.C."/>
        </authorList>
    </citation>
    <scope>NUCLEOTIDE SEQUENCE [LARGE SCALE GENOMIC DNA]</scope>
    <source>
        <strain evidence="2">JCA_2017</strain>
    </source>
</reference>
<evidence type="ECO:0000259" key="1">
    <source>
        <dbReference type="Pfam" id="PF24924"/>
    </source>
</evidence>
<accession>A0A371H4M7</accession>
<name>A0A371H4M7_MUCPR</name>
<dbReference type="Pfam" id="PF24924">
    <property type="entry name" value="DUF7745"/>
    <property type="match status" value="1"/>
</dbReference>
<proteinExistence type="predicted"/>
<feature type="domain" description="DUF7745" evidence="1">
    <location>
        <begin position="141"/>
        <end position="194"/>
    </location>
</feature>
<dbReference type="AlphaFoldDB" id="A0A371H4M7"/>
<sequence length="196" mass="23047">MMTPRWLCLKAQNKKRRGTSNWEEFETLELRTERKESIQSMRSVKTRDDSCQTRRSIGCDRWRLHWGLFKRIEPIIRCVKYSVKGDEFWRPSEQIDLLLPKSMNSHTFRVIELGNMGAESKRETIPIKVKTLGVAVLRGYAEMFKGSNRCTFEGRYGKILDLVEIEVQLEAISALAQFYDLPMRSFLFLDFQIAQL</sequence>
<dbReference type="OrthoDB" id="983711at2759"/>
<keyword evidence="3" id="KW-1185">Reference proteome</keyword>
<feature type="non-terminal residue" evidence="2">
    <location>
        <position position="1"/>
    </location>
</feature>
<dbReference type="InterPro" id="IPR056647">
    <property type="entry name" value="DUF7745"/>
</dbReference>
<comment type="caution">
    <text evidence="2">The sequence shown here is derived from an EMBL/GenBank/DDBJ whole genome shotgun (WGS) entry which is preliminary data.</text>
</comment>
<protein>
    <recommendedName>
        <fullName evidence="1">DUF7745 domain-containing protein</fullName>
    </recommendedName>
</protein>
<gene>
    <name evidence="2" type="ORF">CR513_19448</name>
</gene>